<dbReference type="PANTHER" id="PTHR23028">
    <property type="entry name" value="ACETYLTRANSFERASE"/>
    <property type="match status" value="1"/>
</dbReference>
<evidence type="ECO:0000256" key="1">
    <source>
        <dbReference type="SAM" id="MobiDB-lite"/>
    </source>
</evidence>
<keyword evidence="2" id="KW-0812">Transmembrane</keyword>
<dbReference type="RefSeq" id="WP_380585630.1">
    <property type="nucleotide sequence ID" value="NZ_JBHSQJ010000084.1"/>
</dbReference>
<organism evidence="4 5">
    <name type="scientific">Streptacidiphilus monticola</name>
    <dbReference type="NCBI Taxonomy" id="2161674"/>
    <lineage>
        <taxon>Bacteria</taxon>
        <taxon>Bacillati</taxon>
        <taxon>Actinomycetota</taxon>
        <taxon>Actinomycetes</taxon>
        <taxon>Kitasatosporales</taxon>
        <taxon>Streptomycetaceae</taxon>
        <taxon>Streptacidiphilus</taxon>
    </lineage>
</organism>
<keyword evidence="5" id="KW-1185">Reference proteome</keyword>
<evidence type="ECO:0000313" key="4">
    <source>
        <dbReference type="EMBL" id="MFC5909650.1"/>
    </source>
</evidence>
<gene>
    <name evidence="4" type="ORF">ACFP3V_20845</name>
</gene>
<dbReference type="InterPro" id="IPR002656">
    <property type="entry name" value="Acyl_transf_3_dom"/>
</dbReference>
<evidence type="ECO:0000256" key="2">
    <source>
        <dbReference type="SAM" id="Phobius"/>
    </source>
</evidence>
<feature type="transmembrane region" description="Helical" evidence="2">
    <location>
        <begin position="182"/>
        <end position="212"/>
    </location>
</feature>
<dbReference type="GO" id="GO:0016746">
    <property type="term" value="F:acyltransferase activity"/>
    <property type="evidence" value="ECO:0007669"/>
    <property type="project" value="UniProtKB-KW"/>
</dbReference>
<feature type="transmembrane region" description="Helical" evidence="2">
    <location>
        <begin position="350"/>
        <end position="371"/>
    </location>
</feature>
<feature type="domain" description="Acyltransferase 3" evidence="3">
    <location>
        <begin position="41"/>
        <end position="369"/>
    </location>
</feature>
<feature type="transmembrane region" description="Helical" evidence="2">
    <location>
        <begin position="224"/>
        <end position="243"/>
    </location>
</feature>
<feature type="transmembrane region" description="Helical" evidence="2">
    <location>
        <begin position="116"/>
        <end position="136"/>
    </location>
</feature>
<keyword evidence="4" id="KW-0808">Transferase</keyword>
<dbReference type="Pfam" id="PF01757">
    <property type="entry name" value="Acyl_transf_3"/>
    <property type="match status" value="1"/>
</dbReference>
<evidence type="ECO:0000259" key="3">
    <source>
        <dbReference type="Pfam" id="PF01757"/>
    </source>
</evidence>
<keyword evidence="2" id="KW-1133">Transmembrane helix</keyword>
<reference evidence="5" key="1">
    <citation type="journal article" date="2019" name="Int. J. Syst. Evol. Microbiol.">
        <title>The Global Catalogue of Microorganisms (GCM) 10K type strain sequencing project: providing services to taxonomists for standard genome sequencing and annotation.</title>
        <authorList>
            <consortium name="The Broad Institute Genomics Platform"/>
            <consortium name="The Broad Institute Genome Sequencing Center for Infectious Disease"/>
            <person name="Wu L."/>
            <person name="Ma J."/>
        </authorList>
    </citation>
    <scope>NUCLEOTIDE SEQUENCE [LARGE SCALE GENOMIC DNA]</scope>
    <source>
        <strain evidence="5">JCM 4816</strain>
    </source>
</reference>
<sequence length="409" mass="45053">MGIDHATEALPRPQEQVSGSTEEVAARPTAPRRTAPRLAVVDGLRLVAALAVAAFHYLGPNDPAIWGARPKAFAYPLHHAAMYGWLGVEAFFLISGFVICMSAWGRTPGQFAVSRISRLYPAYWCALVLIVLRIALIPMQTKDVGAVIHPRVVLANLSMFPGALHTNLLDGVAWTLDVEARFYVLMAVVLTLGTTYSRILGFCCAWLVAAFVTTQTHATLLDQFVLSGYAGLFVSGIALYLMYRFGPNLLLWVLLGVAWAYQMTVLQDRVRIHGADWGVHRTVSWSVCALLLTGFLALLALATIGPLVRVQWRWLITAGALTYPFYLVHQSLGIPLAREITHHVPELGHWVTMGVVLAAMLLLSWLIYRLVDRPVGSWMRRRLTLGLRLDAPDGTAGARQAWGRVRGTV</sequence>
<evidence type="ECO:0000313" key="5">
    <source>
        <dbReference type="Proteomes" id="UP001596174"/>
    </source>
</evidence>
<dbReference type="EMBL" id="JBHSQJ010000084">
    <property type="protein sequence ID" value="MFC5909650.1"/>
    <property type="molecule type" value="Genomic_DNA"/>
</dbReference>
<dbReference type="PANTHER" id="PTHR23028:SF53">
    <property type="entry name" value="ACYL_TRANSF_3 DOMAIN-CONTAINING PROTEIN"/>
    <property type="match status" value="1"/>
</dbReference>
<dbReference type="Proteomes" id="UP001596174">
    <property type="component" value="Unassembled WGS sequence"/>
</dbReference>
<accession>A0ABW1G4F9</accession>
<feature type="transmembrane region" description="Helical" evidence="2">
    <location>
        <begin position="287"/>
        <end position="308"/>
    </location>
</feature>
<proteinExistence type="predicted"/>
<protein>
    <submittedName>
        <fullName evidence="4">Acyltransferase family protein</fullName>
        <ecNumber evidence="4">2.3.-.-</ecNumber>
    </submittedName>
</protein>
<feature type="transmembrane region" description="Helical" evidence="2">
    <location>
        <begin position="249"/>
        <end position="266"/>
    </location>
</feature>
<feature type="region of interest" description="Disordered" evidence="1">
    <location>
        <begin position="1"/>
        <end position="31"/>
    </location>
</feature>
<keyword evidence="4" id="KW-0012">Acyltransferase</keyword>
<comment type="caution">
    <text evidence="4">The sequence shown here is derived from an EMBL/GenBank/DDBJ whole genome shotgun (WGS) entry which is preliminary data.</text>
</comment>
<dbReference type="InterPro" id="IPR050879">
    <property type="entry name" value="Acyltransferase_3"/>
</dbReference>
<keyword evidence="2" id="KW-0472">Membrane</keyword>
<name>A0ABW1G4F9_9ACTN</name>
<dbReference type="EC" id="2.3.-.-" evidence="4"/>
<feature type="transmembrane region" description="Helical" evidence="2">
    <location>
        <begin position="80"/>
        <end position="104"/>
    </location>
</feature>